<reference evidence="3 4" key="1">
    <citation type="journal article" date="2015" name="Genome Announc.">
        <title>Complete Genome Sequence of Cupriavidus basilensis 4G11, Isolated from the Oak Ridge Field Research Center Site.</title>
        <authorList>
            <person name="Ray J."/>
            <person name="Waters R.J."/>
            <person name="Skerker J.M."/>
            <person name="Kuehl J.V."/>
            <person name="Price M.N."/>
            <person name="Huang J."/>
            <person name="Chakraborty R."/>
            <person name="Arkin A.P."/>
            <person name="Deutschbauer A."/>
        </authorList>
    </citation>
    <scope>NUCLEOTIDE SEQUENCE [LARGE SCALE GENOMIC DNA]</scope>
    <source>
        <strain evidence="3">4G11</strain>
    </source>
</reference>
<comment type="similarity">
    <text evidence="1">Belongs to the universal stress protein A family.</text>
</comment>
<dbReference type="EMBL" id="CP010536">
    <property type="protein sequence ID" value="AJG19330.1"/>
    <property type="molecule type" value="Genomic_DNA"/>
</dbReference>
<dbReference type="PANTHER" id="PTHR46268">
    <property type="entry name" value="STRESS RESPONSE PROTEIN NHAX"/>
    <property type="match status" value="1"/>
</dbReference>
<dbReference type="RefSeq" id="WP_043346082.1">
    <property type="nucleotide sequence ID" value="NZ_CP010536.1"/>
</dbReference>
<dbReference type="CDD" id="cd00293">
    <property type="entry name" value="USP-like"/>
    <property type="match status" value="1"/>
</dbReference>
<dbReference type="PANTHER" id="PTHR46268:SF15">
    <property type="entry name" value="UNIVERSAL STRESS PROTEIN HP_0031"/>
    <property type="match status" value="1"/>
</dbReference>
<accession>A0A0C4Y8M2</accession>
<evidence type="ECO:0000259" key="2">
    <source>
        <dbReference type="Pfam" id="PF00582"/>
    </source>
</evidence>
<sequence length="278" mass="29328">MDYRTVLVALGADPDCASRVRMAADLAASFGAHVTGVSATGLRLDPVRGVGDDVARHMAASRGRLLSQATLQGEILHSTMAAHAPGVPFSHRVVEEETGWVLAQEARVADLAVMARPVATQEVPSLGAGAAEYVLLNAGRPVLLVPQAFRRLHGGHMAIAWDGQREAARAVADAMPLLLRASHVTIIGVWDDRGEPRADSEPVAGLRHYLQRHGIVAGVRNVQQAGPVAARLLDAVGALGADMLVAGGYGHSRMRELIMGGTTRTLMHHAPVPLLLSH</sequence>
<dbReference type="InterPro" id="IPR006015">
    <property type="entry name" value="Universal_stress_UspA"/>
</dbReference>
<proteinExistence type="inferred from homology"/>
<dbReference type="SUPFAM" id="SSF52402">
    <property type="entry name" value="Adenine nucleotide alpha hydrolases-like"/>
    <property type="match status" value="2"/>
</dbReference>
<keyword evidence="4" id="KW-1185">Reference proteome</keyword>
<dbReference type="Gene3D" id="3.40.50.12370">
    <property type="match status" value="1"/>
</dbReference>
<dbReference type="InterPro" id="IPR006016">
    <property type="entry name" value="UspA"/>
</dbReference>
<name>A0A0C4Y8M2_9BURK</name>
<protein>
    <submittedName>
        <fullName evidence="3">Universal stress protein UspA-related nucleotide-binding protein</fullName>
    </submittedName>
</protein>
<dbReference type="OrthoDB" id="9804721at2"/>
<feature type="domain" description="UspA" evidence="2">
    <location>
        <begin position="3"/>
        <end position="146"/>
    </location>
</feature>
<gene>
    <name evidence="3" type="ORF">RR42_m1935</name>
</gene>
<evidence type="ECO:0000313" key="3">
    <source>
        <dbReference type="EMBL" id="AJG19330.1"/>
    </source>
</evidence>
<dbReference type="STRING" id="68895.RR42_m1935"/>
<evidence type="ECO:0000256" key="1">
    <source>
        <dbReference type="ARBA" id="ARBA00008791"/>
    </source>
</evidence>
<dbReference type="Pfam" id="PF00582">
    <property type="entry name" value="Usp"/>
    <property type="match status" value="2"/>
</dbReference>
<dbReference type="AlphaFoldDB" id="A0A0C4Y8M2"/>
<feature type="domain" description="UspA" evidence="2">
    <location>
        <begin position="158"/>
        <end position="276"/>
    </location>
</feature>
<evidence type="ECO:0000313" key="4">
    <source>
        <dbReference type="Proteomes" id="UP000031843"/>
    </source>
</evidence>
<organism evidence="3 4">
    <name type="scientific">Cupriavidus basilensis</name>
    <dbReference type="NCBI Taxonomy" id="68895"/>
    <lineage>
        <taxon>Bacteria</taxon>
        <taxon>Pseudomonadati</taxon>
        <taxon>Pseudomonadota</taxon>
        <taxon>Betaproteobacteria</taxon>
        <taxon>Burkholderiales</taxon>
        <taxon>Burkholderiaceae</taxon>
        <taxon>Cupriavidus</taxon>
    </lineage>
</organism>
<dbReference type="KEGG" id="cbw:RR42_m1935"/>
<dbReference type="PRINTS" id="PR01438">
    <property type="entry name" value="UNVRSLSTRESS"/>
</dbReference>
<dbReference type="Proteomes" id="UP000031843">
    <property type="component" value="Chromosome main"/>
</dbReference>